<evidence type="ECO:0000313" key="3">
    <source>
        <dbReference type="Proteomes" id="UP001223586"/>
    </source>
</evidence>
<organism evidence="2 3">
    <name type="scientific">Bacillus chungangensis</name>
    <dbReference type="NCBI Taxonomy" id="587633"/>
    <lineage>
        <taxon>Bacteria</taxon>
        <taxon>Bacillati</taxon>
        <taxon>Bacillota</taxon>
        <taxon>Bacilli</taxon>
        <taxon>Bacillales</taxon>
        <taxon>Bacillaceae</taxon>
        <taxon>Bacillus</taxon>
    </lineage>
</organism>
<accession>A0ABT9WNE7</accession>
<feature type="domain" description="Helicase Helix-turn-helix" evidence="1">
    <location>
        <begin position="257"/>
        <end position="344"/>
    </location>
</feature>
<sequence>MNCYLDAVILSCLHKIKGERTIYSIYHLLKGKKSSQTIQDAHFYQLTTFFQTFPAFERQSYERRIKLLFQQGLLTTEGHPIYVVTEEGAKSIKQYFTKISFPKYLNGYQYQQIASIFWRRFTFFIQVLSHLIRKERAYYPIERDPVRLEWLKRFITNAKQPREQLAARCYDELFSLLSNNPPEDPRIIAVQLTGVEQIGKTVQQTADLFGIEKTECWFRFLNLLHFMLESIISKRETYPLLYGMLADLNKGVYLTKSAEQTYRLLKKHYSLQDIAVYRKLKINTVEDHIIEIALSDPYFQLTPYVDEYTAQEIINIAAQIGGKKLRPLKEHLPNVTYFQIRLVLAALGVKHGIT</sequence>
<dbReference type="PIRSF" id="PIRSF021350">
    <property type="entry name" value="UCP021350"/>
    <property type="match status" value="1"/>
</dbReference>
<evidence type="ECO:0000259" key="1">
    <source>
        <dbReference type="Pfam" id="PF14493"/>
    </source>
</evidence>
<comment type="caution">
    <text evidence="2">The sequence shown here is derived from an EMBL/GenBank/DDBJ whole genome shotgun (WGS) entry which is preliminary data.</text>
</comment>
<dbReference type="Proteomes" id="UP001223586">
    <property type="component" value="Unassembled WGS sequence"/>
</dbReference>
<keyword evidence="3" id="KW-1185">Reference proteome</keyword>
<dbReference type="Gene3D" id="1.10.10.10">
    <property type="entry name" value="Winged helix-like DNA-binding domain superfamily/Winged helix DNA-binding domain"/>
    <property type="match status" value="1"/>
</dbReference>
<evidence type="ECO:0000313" key="2">
    <source>
        <dbReference type="EMBL" id="MDQ0174817.1"/>
    </source>
</evidence>
<dbReference type="EMBL" id="JAUSTT010000003">
    <property type="protein sequence ID" value="MDQ0174817.1"/>
    <property type="molecule type" value="Genomic_DNA"/>
</dbReference>
<name>A0ABT9WNE7_9BACI</name>
<proteinExistence type="predicted"/>
<dbReference type="InterPro" id="IPR008308">
    <property type="entry name" value="YpbB-like"/>
</dbReference>
<gene>
    <name evidence="2" type="ORF">J2S08_000651</name>
</gene>
<dbReference type="InterPro" id="IPR036388">
    <property type="entry name" value="WH-like_DNA-bd_sf"/>
</dbReference>
<dbReference type="InterPro" id="IPR029491">
    <property type="entry name" value="Helicase_HTH"/>
</dbReference>
<reference evidence="2 3" key="1">
    <citation type="submission" date="2023-07" db="EMBL/GenBank/DDBJ databases">
        <title>Genomic Encyclopedia of Type Strains, Phase IV (KMG-IV): sequencing the most valuable type-strain genomes for metagenomic binning, comparative biology and taxonomic classification.</title>
        <authorList>
            <person name="Goeker M."/>
        </authorList>
    </citation>
    <scope>NUCLEOTIDE SEQUENCE [LARGE SCALE GENOMIC DNA]</scope>
    <source>
        <strain evidence="2 3">DSM 23837</strain>
    </source>
</reference>
<dbReference type="Pfam" id="PF14493">
    <property type="entry name" value="HTH_40"/>
    <property type="match status" value="1"/>
</dbReference>
<dbReference type="RefSeq" id="WP_307226611.1">
    <property type="nucleotide sequence ID" value="NZ_JAUSTT010000003.1"/>
</dbReference>
<protein>
    <submittedName>
        <fullName evidence="2">Uncharacterized protein YpbB</fullName>
    </submittedName>
</protein>